<feature type="compositionally biased region" description="Basic and acidic residues" evidence="1">
    <location>
        <begin position="132"/>
        <end position="146"/>
    </location>
</feature>
<evidence type="ECO:0000313" key="2">
    <source>
        <dbReference type="EMBL" id="EFA83894.1"/>
    </source>
</evidence>
<organism evidence="2 3">
    <name type="scientific">Heterostelium pallidum (strain ATCC 26659 / Pp 5 / PN500)</name>
    <name type="common">Cellular slime mold</name>
    <name type="synonym">Polysphondylium pallidum</name>
    <dbReference type="NCBI Taxonomy" id="670386"/>
    <lineage>
        <taxon>Eukaryota</taxon>
        <taxon>Amoebozoa</taxon>
        <taxon>Evosea</taxon>
        <taxon>Eumycetozoa</taxon>
        <taxon>Dictyostelia</taxon>
        <taxon>Acytosteliales</taxon>
        <taxon>Acytosteliaceae</taxon>
        <taxon>Heterostelium</taxon>
    </lineage>
</organism>
<dbReference type="InParanoid" id="D3B3J6"/>
<sequence>MTKSAFQIKLDQKKEKLQKRIEKKQLREQKRVEREAKKLKREKRVGLNGTRVKKGKKNNRGFAHARETPKSALEQPSNEVEMEVHDQSSDSDTESDSESIVADECQAKPIVDQPEDMIPPVKKEEEEEEDHFDQVEKEPVTSRDEPMLSLDLHQQPQQQEPTPTFEKSEEEDDSEMTTTSCKATTTTIKRTSADASEPSFSIESVSPKAHEPLNSNESLVTMEVKEVNSPMKTPYKTPYKSSSSSFSKSSTKSPKKVEVQEEMNKNIWKKEIAKSLKTYAPGSIVTVDSVRLDIIERQIQKVS</sequence>
<feature type="region of interest" description="Disordered" evidence="1">
    <location>
        <begin position="32"/>
        <end position="259"/>
    </location>
</feature>
<comment type="caution">
    <text evidence="2">The sequence shown here is derived from an EMBL/GenBank/DDBJ whole genome shotgun (WGS) entry which is preliminary data.</text>
</comment>
<reference evidence="2 3" key="1">
    <citation type="journal article" date="2011" name="Genome Res.">
        <title>Phylogeny-wide analysis of social amoeba genomes highlights ancient origins for complex intercellular communication.</title>
        <authorList>
            <person name="Heidel A.J."/>
            <person name="Lawal H.M."/>
            <person name="Felder M."/>
            <person name="Schilde C."/>
            <person name="Helps N.R."/>
            <person name="Tunggal B."/>
            <person name="Rivero F."/>
            <person name="John U."/>
            <person name="Schleicher M."/>
            <person name="Eichinger L."/>
            <person name="Platzer M."/>
            <person name="Noegel A.A."/>
            <person name="Schaap P."/>
            <person name="Gloeckner G."/>
        </authorList>
    </citation>
    <scope>NUCLEOTIDE SEQUENCE [LARGE SCALE GENOMIC DNA]</scope>
    <source>
        <strain evidence="3">ATCC 26659 / Pp 5 / PN500</strain>
    </source>
</reference>
<feature type="compositionally biased region" description="Low complexity" evidence="1">
    <location>
        <begin position="232"/>
        <end position="252"/>
    </location>
</feature>
<feature type="compositionally biased region" description="Low complexity" evidence="1">
    <location>
        <begin position="176"/>
        <end position="190"/>
    </location>
</feature>
<evidence type="ECO:0000313" key="3">
    <source>
        <dbReference type="Proteomes" id="UP000001396"/>
    </source>
</evidence>
<accession>D3B3J6</accession>
<keyword evidence="3" id="KW-1185">Reference proteome</keyword>
<dbReference type="RefSeq" id="XP_020436011.1">
    <property type="nucleotide sequence ID" value="XM_020573939.1"/>
</dbReference>
<dbReference type="Proteomes" id="UP000001396">
    <property type="component" value="Unassembled WGS sequence"/>
</dbReference>
<gene>
    <name evidence="2" type="ORF">PPL_02964</name>
</gene>
<dbReference type="EMBL" id="ADBJ01000010">
    <property type="protein sequence ID" value="EFA83894.1"/>
    <property type="molecule type" value="Genomic_DNA"/>
</dbReference>
<dbReference type="AlphaFoldDB" id="D3B3J6"/>
<proteinExistence type="predicted"/>
<protein>
    <submittedName>
        <fullName evidence="2">Uncharacterized protein</fullName>
    </submittedName>
</protein>
<feature type="compositionally biased region" description="Low complexity" evidence="1">
    <location>
        <begin position="154"/>
        <end position="164"/>
    </location>
</feature>
<name>D3B3J6_HETP5</name>
<evidence type="ECO:0000256" key="1">
    <source>
        <dbReference type="SAM" id="MobiDB-lite"/>
    </source>
</evidence>
<dbReference type="GeneID" id="31358487"/>